<accession>A0ABS1FDV6</accession>
<name>A0ABS1FDV6_9PROT</name>
<reference evidence="7" key="1">
    <citation type="submission" date="2021-01" db="EMBL/GenBank/DDBJ databases">
        <title>Genome public.</title>
        <authorList>
            <person name="Liu C."/>
            <person name="Sun Q."/>
        </authorList>
    </citation>
    <scope>NUCLEOTIDE SEQUENCE [LARGE SCALE GENOMIC DNA]</scope>
    <source>
        <strain evidence="7">YIM B02556</strain>
    </source>
</reference>
<dbReference type="Gene3D" id="2.40.10.120">
    <property type="match status" value="1"/>
</dbReference>
<dbReference type="SMART" id="SM00228">
    <property type="entry name" value="PDZ"/>
    <property type="match status" value="1"/>
</dbReference>
<dbReference type="InterPro" id="IPR001478">
    <property type="entry name" value="PDZ"/>
</dbReference>
<dbReference type="Pfam" id="PF13365">
    <property type="entry name" value="Trypsin_2"/>
    <property type="match status" value="1"/>
</dbReference>
<keyword evidence="2 6" id="KW-0645">Protease</keyword>
<dbReference type="EMBL" id="JAENHM010000073">
    <property type="protein sequence ID" value="MBK1841618.1"/>
    <property type="molecule type" value="Genomic_DNA"/>
</dbReference>
<dbReference type="SUPFAM" id="SSF50156">
    <property type="entry name" value="PDZ domain-like"/>
    <property type="match status" value="1"/>
</dbReference>
<sequence length="348" mass="36519">MRVVSTPVAPRLAAAILILVGVTIGLGITGGAVGVGTARAAEPAPLDAERVVRSVVGISAVVPPDSQSSRTLGTDREGSGVVIDGSGLILTIGYTVMEASQIQVTAADGRSYPANLVAYDPVSGFGLLRAEMGFTAPWLRLANSDAVKEGDTLLALSGGDNRGATAVKVVGKREFAGYWEYLLDEALFTFPPIRAFNGAALVNREGRLVGIGSLLVAEAMEGRPLPGNMFVPVSALEPVLADLLAYGRRQEPARPWLGVTLREEMGRLLVDKVSPRSPAESAGLRPGDWIVGIGGQRFSGLADFYRKLWGLGPAGTIVPLEVMRGATLTPVPVTSADRVRFLRLNPTL</sequence>
<keyword evidence="7" id="KW-1185">Reference proteome</keyword>
<evidence type="ECO:0000259" key="5">
    <source>
        <dbReference type="PROSITE" id="PS50106"/>
    </source>
</evidence>
<evidence type="ECO:0000256" key="4">
    <source>
        <dbReference type="ARBA" id="ARBA00022825"/>
    </source>
</evidence>
<dbReference type="PANTHER" id="PTHR22939">
    <property type="entry name" value="SERINE PROTEASE FAMILY S1C HTRA-RELATED"/>
    <property type="match status" value="1"/>
</dbReference>
<dbReference type="InterPro" id="IPR036034">
    <property type="entry name" value="PDZ_sf"/>
</dbReference>
<proteinExistence type="inferred from homology"/>
<dbReference type="RefSeq" id="WP_200198251.1">
    <property type="nucleotide sequence ID" value="NZ_JAENHM010000073.1"/>
</dbReference>
<evidence type="ECO:0000256" key="3">
    <source>
        <dbReference type="ARBA" id="ARBA00022801"/>
    </source>
</evidence>
<gene>
    <name evidence="6" type="ORF">JHL17_29875</name>
</gene>
<dbReference type="GO" id="GO:0008233">
    <property type="term" value="F:peptidase activity"/>
    <property type="evidence" value="ECO:0007669"/>
    <property type="project" value="UniProtKB-KW"/>
</dbReference>
<evidence type="ECO:0000313" key="6">
    <source>
        <dbReference type="EMBL" id="MBK1841618.1"/>
    </source>
</evidence>
<evidence type="ECO:0000256" key="2">
    <source>
        <dbReference type="ARBA" id="ARBA00022670"/>
    </source>
</evidence>
<dbReference type="InterPro" id="IPR009003">
    <property type="entry name" value="Peptidase_S1_PA"/>
</dbReference>
<dbReference type="GO" id="GO:0006508">
    <property type="term" value="P:proteolysis"/>
    <property type="evidence" value="ECO:0007669"/>
    <property type="project" value="UniProtKB-KW"/>
</dbReference>
<organism evidence="6 7">
    <name type="scientific">Azospirillum endophyticum</name>
    <dbReference type="NCBI Taxonomy" id="2800326"/>
    <lineage>
        <taxon>Bacteria</taxon>
        <taxon>Pseudomonadati</taxon>
        <taxon>Pseudomonadota</taxon>
        <taxon>Alphaproteobacteria</taxon>
        <taxon>Rhodospirillales</taxon>
        <taxon>Azospirillaceae</taxon>
        <taxon>Azospirillum</taxon>
    </lineage>
</organism>
<dbReference type="Proteomes" id="UP000652760">
    <property type="component" value="Unassembled WGS sequence"/>
</dbReference>
<protein>
    <submittedName>
        <fullName evidence="6">Serine protease</fullName>
    </submittedName>
</protein>
<keyword evidence="3" id="KW-0378">Hydrolase</keyword>
<comment type="caution">
    <text evidence="6">The sequence shown here is derived from an EMBL/GenBank/DDBJ whole genome shotgun (WGS) entry which is preliminary data.</text>
</comment>
<dbReference type="Pfam" id="PF13180">
    <property type="entry name" value="PDZ_2"/>
    <property type="match status" value="1"/>
</dbReference>
<evidence type="ECO:0000313" key="7">
    <source>
        <dbReference type="Proteomes" id="UP000652760"/>
    </source>
</evidence>
<dbReference type="PROSITE" id="PS50106">
    <property type="entry name" value="PDZ"/>
    <property type="match status" value="1"/>
</dbReference>
<evidence type="ECO:0000256" key="1">
    <source>
        <dbReference type="ARBA" id="ARBA00010541"/>
    </source>
</evidence>
<dbReference type="PRINTS" id="PR00834">
    <property type="entry name" value="PROTEASES2C"/>
</dbReference>
<comment type="similarity">
    <text evidence="1">Belongs to the peptidase S1C family.</text>
</comment>
<dbReference type="Gene3D" id="2.30.42.10">
    <property type="match status" value="1"/>
</dbReference>
<keyword evidence="4" id="KW-0720">Serine protease</keyword>
<dbReference type="InterPro" id="IPR001940">
    <property type="entry name" value="Peptidase_S1C"/>
</dbReference>
<dbReference type="PANTHER" id="PTHR22939:SF129">
    <property type="entry name" value="SERINE PROTEASE HTRA2, MITOCHONDRIAL"/>
    <property type="match status" value="1"/>
</dbReference>
<dbReference type="SUPFAM" id="SSF50494">
    <property type="entry name" value="Trypsin-like serine proteases"/>
    <property type="match status" value="1"/>
</dbReference>
<feature type="domain" description="PDZ" evidence="5">
    <location>
        <begin position="243"/>
        <end position="301"/>
    </location>
</feature>